<dbReference type="EMBL" id="MN764142">
    <property type="protein sequence ID" value="QNS31041.1"/>
    <property type="molecule type" value="Genomic_RNA"/>
</dbReference>
<reference evidence="1" key="1">
    <citation type="submission" date="2019-11" db="EMBL/GenBank/DDBJ databases">
        <title>Complexity of the virome associated to tospovirus-transmitting thrips species.</title>
        <authorList>
            <person name="Chiapello M."/>
            <person name="Bosco L."/>
            <person name="Ciuffo M."/>
            <person name="Ottati S."/>
            <person name="Vallino M."/>
            <person name="Salem N."/>
            <person name="Rosa C."/>
            <person name="Tavella L."/>
            <person name="Turina M."/>
        </authorList>
    </citation>
    <scope>NUCLEOTIDE SEQUENCE</scope>
    <source>
        <strain evidence="1">THR-E_DN18567</strain>
    </source>
</reference>
<organism evidence="1">
    <name type="scientific">Thrips tabaci associated reovirus 1</name>
    <dbReference type="NCBI Taxonomy" id="2771483"/>
    <lineage>
        <taxon>Viruses</taxon>
        <taxon>Riboviria</taxon>
        <taxon>Orthornavirae</taxon>
        <taxon>Duplornaviricota</taxon>
        <taxon>Resentoviricetes</taxon>
        <taxon>Reovirales</taxon>
    </lineage>
</organism>
<sequence>MSGTRAIDTLDEVYDAFKGVQKHKGLIRNLIQGINNANYEGSRDVNMLKTSLERILKLNDELLKITNMALDEITDLNTGYNELMTKMSDLHKNNEIINERVSKLVGVERDLSSVSLNFDDSMSVLNSVILLASRFSVRVGIILERFGLDDNLARKEFFDAYFKKTDVVNVDDLSTLDGGHKTAVEFMRFPVIYEKYSLVLTYGGGFNIKVDSIVTEMKSLDGKRSYLVNDILIENQLIVRANDDFMVREKAKPDVAYVLLRQDCVSASKDSALSLYAFNSLDILTIYNSMIPLDQLSSFKNFNLKNGFGNLYSCDIVGDMITPYHYLASVPLHDSIGMQSYIVFSSIASDYRDFLLRLKRSRMDMFEVEVESLVGNDQVVSWSTATLTLVSQMNKVLRDAVSVRRNSFKVLNKISLDMKETITSLYGNGGIIQSAVDLPVNLAGIKCYGFGRPMRPIQVSPHKVNLANAIAIRVNSGPYLTYVKSNVNTLTSMNVSTEVNTTSISLDNYDHLYNKVTGFNEMMFIKCARAVSFVPTNLSYGFKTPHLMWSIIKHLHVSSSTLMTVVTVKVPDSLPLTSQLQSQGNLIFKIVDQGGKEISTLSKPLSGKMVVKTDADGTTSLVVQNRLSLLSLFNKTEIGVPIDFEFGTSESVGNLEDVITYSRPFSYSNVADYDCSDRIHKSVGYAGNSARHDGTVKAKFVFPATYTYQGSRNIPSMHLDADLDLSKVSYKNPSFCMNATKTLKDYILMTSDGIFVNGGKLMMEFEPSELLFDVSYIGDPLHVGFINNESVQYDQIMAALLNLGQGLSAVADLVDNMENRLQRIESILSNSGSSLTSTVNLMSQIAMLFSPVVGAALVALSAVVQVAELAAAGVSVDGVVNTLTNVLQAVITIRFAFGMKKFSGSAREKLDQQASIVQNTQFQTQNPLKNIFTKRRSYNVTPEKQTVSVSEVYAYMDDFKGTKVGQYFQNIAAKMEVGRASLMEKSVFSVAKKFNVIPMHAYTRVDYTTTLEGKSYRGILITGIGDGNAATVPSNVIGRGSSAVSPREGVFMNSPGTLNVLMTPREESSGLMTWKIENFKKAGHTKEDIATAQGYSRENTAWKDWSDEVVQDNYEELIQGYVLESDRRGLLTEYLRKPRHVITRSNMNIMKGQVKAFMQVINSSKRNRNYNLIGENCQNYNSEARALLDFKKPSWVTNASFNEYLETIYGDM</sequence>
<accession>A0A7H1D337</accession>
<evidence type="ECO:0000313" key="1">
    <source>
        <dbReference type="EMBL" id="QNS31041.1"/>
    </source>
</evidence>
<protein>
    <submittedName>
        <fullName evidence="1">Minor outer capsid protein</fullName>
    </submittedName>
</protein>
<name>A0A7H1D337_9REOV</name>
<proteinExistence type="predicted"/>